<dbReference type="SUPFAM" id="SSF57850">
    <property type="entry name" value="RING/U-box"/>
    <property type="match status" value="1"/>
</dbReference>
<dbReference type="InterPro" id="IPR027370">
    <property type="entry name" value="Znf-RING_euk"/>
</dbReference>
<dbReference type="PANTHER" id="PTHR25462:SF296">
    <property type="entry name" value="MEIOTIC P26, ISOFORM F"/>
    <property type="match status" value="1"/>
</dbReference>
<protein>
    <recommendedName>
        <fullName evidence="10">RING-type domain-containing protein</fullName>
    </recommendedName>
</protein>
<evidence type="ECO:0000256" key="8">
    <source>
        <dbReference type="PROSITE-ProRule" id="PRU00175"/>
    </source>
</evidence>
<comment type="caution">
    <text evidence="11">The sequence shown here is derived from an EMBL/GenBank/DDBJ whole genome shotgun (WGS) entry which is preliminary data.</text>
</comment>
<evidence type="ECO:0000256" key="3">
    <source>
        <dbReference type="ARBA" id="ARBA00022737"/>
    </source>
</evidence>
<accession>A0ABN8NCP7</accession>
<feature type="repeat" description="Filamin" evidence="7">
    <location>
        <begin position="343"/>
        <end position="447"/>
    </location>
</feature>
<dbReference type="InterPro" id="IPR001298">
    <property type="entry name" value="Filamin/ABP280_rpt"/>
</dbReference>
<proteinExistence type="inferred from homology"/>
<dbReference type="SUPFAM" id="SSF57845">
    <property type="entry name" value="B-box zinc-binding domain"/>
    <property type="match status" value="1"/>
</dbReference>
<dbReference type="Gene3D" id="3.30.160.60">
    <property type="entry name" value="Classic Zinc Finger"/>
    <property type="match status" value="1"/>
</dbReference>
<dbReference type="SMART" id="SM00557">
    <property type="entry name" value="IG_FLMN"/>
    <property type="match status" value="1"/>
</dbReference>
<dbReference type="InterPro" id="IPR003649">
    <property type="entry name" value="Bbox_C"/>
</dbReference>
<dbReference type="PROSITE" id="PS50194">
    <property type="entry name" value="FILAMIN_REPEAT"/>
    <property type="match status" value="1"/>
</dbReference>
<keyword evidence="12" id="KW-1185">Reference proteome</keyword>
<reference evidence="11 12" key="1">
    <citation type="submission" date="2022-05" db="EMBL/GenBank/DDBJ databases">
        <authorList>
            <consortium name="Genoscope - CEA"/>
            <person name="William W."/>
        </authorList>
    </citation>
    <scope>NUCLEOTIDE SEQUENCE [LARGE SCALE GENOMIC DNA]</scope>
</reference>
<dbReference type="InterPro" id="IPR017907">
    <property type="entry name" value="Znf_RING_CS"/>
</dbReference>
<dbReference type="CDD" id="cd19757">
    <property type="entry name" value="Bbox1"/>
    <property type="match status" value="1"/>
</dbReference>
<feature type="domain" description="RING-type" evidence="10">
    <location>
        <begin position="9"/>
        <end position="53"/>
    </location>
</feature>
<keyword evidence="3" id="KW-0677">Repeat</keyword>
<evidence type="ECO:0000313" key="12">
    <source>
        <dbReference type="Proteomes" id="UP001159405"/>
    </source>
</evidence>
<evidence type="ECO:0000256" key="6">
    <source>
        <dbReference type="ARBA" id="ARBA00022833"/>
    </source>
</evidence>
<organism evidence="11 12">
    <name type="scientific">Porites lobata</name>
    <dbReference type="NCBI Taxonomy" id="104759"/>
    <lineage>
        <taxon>Eukaryota</taxon>
        <taxon>Metazoa</taxon>
        <taxon>Cnidaria</taxon>
        <taxon>Anthozoa</taxon>
        <taxon>Hexacorallia</taxon>
        <taxon>Scleractinia</taxon>
        <taxon>Fungiina</taxon>
        <taxon>Poritidae</taxon>
        <taxon>Porites</taxon>
    </lineage>
</organism>
<dbReference type="PROSITE" id="PS00518">
    <property type="entry name" value="ZF_RING_1"/>
    <property type="match status" value="1"/>
</dbReference>
<name>A0ABN8NCP7_9CNID</name>
<dbReference type="SUPFAM" id="SSF81296">
    <property type="entry name" value="E set domains"/>
    <property type="match status" value="1"/>
</dbReference>
<keyword evidence="4 8" id="KW-0863">Zinc-finger</keyword>
<dbReference type="PANTHER" id="PTHR25462">
    <property type="entry name" value="BONUS, ISOFORM C-RELATED"/>
    <property type="match status" value="1"/>
</dbReference>
<evidence type="ECO:0000256" key="2">
    <source>
        <dbReference type="ARBA" id="ARBA00022723"/>
    </source>
</evidence>
<dbReference type="InterPro" id="IPR017868">
    <property type="entry name" value="Filamin/ABP280_repeat-like"/>
</dbReference>
<evidence type="ECO:0000259" key="10">
    <source>
        <dbReference type="PROSITE" id="PS50089"/>
    </source>
</evidence>
<dbReference type="SMART" id="SM00502">
    <property type="entry name" value="BBC"/>
    <property type="match status" value="1"/>
</dbReference>
<feature type="coiled-coil region" evidence="9">
    <location>
        <begin position="257"/>
        <end position="307"/>
    </location>
</feature>
<sequence>MATSQGLECPVCCESFDGQDFSPRMLSCGHSFCTSCLERLLATDDKITCPTCRVEVKVPQTGVAGLPKNWALLSLIAPDHEGVDGLPICEVCENEHPANSYCLDCEEDMCKNAARFHTRNKTSRDHRIVSLEPSAVSVKCPRHDEQFRLFDVKRNCMICRSCFTSFRGRHVMSLAEAGSKRKEKFEELATKARSRAEVIKAAEEGVRDVSLDVKESCDEQRARIKSVFKELRTAIETREKILLNELEQVHNSKTLILTEQRDRLREHQENIESTVQDVLSNIQKLDNANLLDASSNLESRLVDVEKQSFMLKPEAQCVPEFAFDRQRFLYLQESVNKLGTVSDKSTCAETTTASGSGLERAKRGEEESFTITAFDAQRLPRTVGGDAFAVELKSESGEKIRVNVRDERNGSYVATYTIPSGAKRVDYTLSVRLRGVHIQGSPFAVHIASSLRGKTCKALSNVASKLSQR</sequence>
<dbReference type="InterPro" id="IPR000315">
    <property type="entry name" value="Znf_B-box"/>
</dbReference>
<dbReference type="Gene3D" id="3.30.40.10">
    <property type="entry name" value="Zinc/RING finger domain, C3HC4 (zinc finger)"/>
    <property type="match status" value="1"/>
</dbReference>
<keyword evidence="6" id="KW-0862">Zinc</keyword>
<dbReference type="Pfam" id="PF13445">
    <property type="entry name" value="zf-RING_UBOX"/>
    <property type="match status" value="1"/>
</dbReference>
<comment type="similarity">
    <text evidence="1">Belongs to the TRIM/RBCC family.</text>
</comment>
<dbReference type="InterPro" id="IPR014756">
    <property type="entry name" value="Ig_E-set"/>
</dbReference>
<evidence type="ECO:0000256" key="7">
    <source>
        <dbReference type="PROSITE-ProRule" id="PRU00087"/>
    </source>
</evidence>
<dbReference type="InterPro" id="IPR013783">
    <property type="entry name" value="Ig-like_fold"/>
</dbReference>
<keyword evidence="2" id="KW-0479">Metal-binding</keyword>
<evidence type="ECO:0000256" key="9">
    <source>
        <dbReference type="SAM" id="Coils"/>
    </source>
</evidence>
<dbReference type="Proteomes" id="UP001159405">
    <property type="component" value="Unassembled WGS sequence"/>
</dbReference>
<keyword evidence="5" id="KW-0833">Ubl conjugation pathway</keyword>
<dbReference type="InterPro" id="IPR013083">
    <property type="entry name" value="Znf_RING/FYVE/PHD"/>
</dbReference>
<evidence type="ECO:0000256" key="1">
    <source>
        <dbReference type="ARBA" id="ARBA00008518"/>
    </source>
</evidence>
<dbReference type="InterPro" id="IPR047153">
    <property type="entry name" value="TRIM45/56/19-like"/>
</dbReference>
<dbReference type="EMBL" id="CALNXK010000016">
    <property type="protein sequence ID" value="CAH3104218.1"/>
    <property type="molecule type" value="Genomic_DNA"/>
</dbReference>
<evidence type="ECO:0000256" key="5">
    <source>
        <dbReference type="ARBA" id="ARBA00022786"/>
    </source>
</evidence>
<dbReference type="Pfam" id="PF00630">
    <property type="entry name" value="Filamin"/>
    <property type="match status" value="1"/>
</dbReference>
<evidence type="ECO:0000256" key="4">
    <source>
        <dbReference type="ARBA" id="ARBA00022771"/>
    </source>
</evidence>
<dbReference type="InterPro" id="IPR001841">
    <property type="entry name" value="Znf_RING"/>
</dbReference>
<dbReference type="SMART" id="SM00336">
    <property type="entry name" value="BBOX"/>
    <property type="match status" value="2"/>
</dbReference>
<dbReference type="Gene3D" id="2.60.40.10">
    <property type="entry name" value="Immunoglobulins"/>
    <property type="match status" value="1"/>
</dbReference>
<dbReference type="SMART" id="SM00184">
    <property type="entry name" value="RING"/>
    <property type="match status" value="1"/>
</dbReference>
<gene>
    <name evidence="11" type="ORF">PLOB_00011191</name>
</gene>
<dbReference type="PROSITE" id="PS50089">
    <property type="entry name" value="ZF_RING_2"/>
    <property type="match status" value="1"/>
</dbReference>
<keyword evidence="9" id="KW-0175">Coiled coil</keyword>
<evidence type="ECO:0000313" key="11">
    <source>
        <dbReference type="EMBL" id="CAH3104218.1"/>
    </source>
</evidence>